<evidence type="ECO:0000313" key="6">
    <source>
        <dbReference type="EMBL" id="KAJ7634414.1"/>
    </source>
</evidence>
<comment type="caution">
    <text evidence="6">The sequence shown here is derived from an EMBL/GenBank/DDBJ whole genome shotgun (WGS) entry which is preliminary data.</text>
</comment>
<feature type="domain" description="MYND-type" evidence="5">
    <location>
        <begin position="22"/>
        <end position="67"/>
    </location>
</feature>
<dbReference type="AlphaFoldDB" id="A0AAD7FNC9"/>
<evidence type="ECO:0000256" key="2">
    <source>
        <dbReference type="ARBA" id="ARBA00022771"/>
    </source>
</evidence>
<dbReference type="InterPro" id="IPR002893">
    <property type="entry name" value="Znf_MYND"/>
</dbReference>
<dbReference type="Gene3D" id="6.10.140.2220">
    <property type="match status" value="1"/>
</dbReference>
<keyword evidence="3" id="KW-0862">Zinc</keyword>
<keyword evidence="7" id="KW-1185">Reference proteome</keyword>
<gene>
    <name evidence="6" type="ORF">FB45DRAFT_1141362</name>
</gene>
<name>A0AAD7FNC9_9AGAR</name>
<dbReference type="EMBL" id="JARKIF010000007">
    <property type="protein sequence ID" value="KAJ7634414.1"/>
    <property type="molecule type" value="Genomic_DNA"/>
</dbReference>
<keyword evidence="2 4" id="KW-0863">Zinc-finger</keyword>
<keyword evidence="1" id="KW-0479">Metal-binding</keyword>
<protein>
    <recommendedName>
        <fullName evidence="5">MYND-type domain-containing protein</fullName>
    </recommendedName>
</protein>
<dbReference type="PROSITE" id="PS50865">
    <property type="entry name" value="ZF_MYND_2"/>
    <property type="match status" value="1"/>
</dbReference>
<sequence>MAKGSKLLEGNKTLWEIAGPECDSCGRPEYSLRGKKQLLSCAGCLVSKYCSKECQKKDWGDNHKSQCHLFEANRKLSSVFAKSLGPGTINDPKLDWQSKLNEWNFLNVANHVMIASAALKNDPEVAAKHNVAIMLSVSPEHAGSKYEHRSFFIDRVALLQRDVSDADAYETPWQKGGYKDPATVVENLKKRGKSWFNIFVGFCKLPNGQDSRTQMWSVPCSQVELQVMPPGFELNRYIPHVNRGITHFHASFWPLPRPISDHDLKSAEAPSALAMYTFHQFQALSGLKGGRHVIGAVNPDGSRTPRYKFCKANGHFRACAPGETYYDGPVEYKRDLENPSRMVRLLSKYLDDYEQKYRAMCDEGPDGAHAKETIVQIPASGSLDQAIEDMKSEMCPGR</sequence>
<evidence type="ECO:0000256" key="4">
    <source>
        <dbReference type="PROSITE-ProRule" id="PRU00134"/>
    </source>
</evidence>
<dbReference type="SUPFAM" id="SSF144232">
    <property type="entry name" value="HIT/MYND zinc finger-like"/>
    <property type="match status" value="1"/>
</dbReference>
<dbReference type="PROSITE" id="PS01360">
    <property type="entry name" value="ZF_MYND_1"/>
    <property type="match status" value="1"/>
</dbReference>
<proteinExistence type="predicted"/>
<dbReference type="Proteomes" id="UP001221142">
    <property type="component" value="Unassembled WGS sequence"/>
</dbReference>
<evidence type="ECO:0000259" key="5">
    <source>
        <dbReference type="PROSITE" id="PS50865"/>
    </source>
</evidence>
<reference evidence="6" key="1">
    <citation type="submission" date="2023-03" db="EMBL/GenBank/DDBJ databases">
        <title>Massive genome expansion in bonnet fungi (Mycena s.s.) driven by repeated elements and novel gene families across ecological guilds.</title>
        <authorList>
            <consortium name="Lawrence Berkeley National Laboratory"/>
            <person name="Harder C.B."/>
            <person name="Miyauchi S."/>
            <person name="Viragh M."/>
            <person name="Kuo A."/>
            <person name="Thoen E."/>
            <person name="Andreopoulos B."/>
            <person name="Lu D."/>
            <person name="Skrede I."/>
            <person name="Drula E."/>
            <person name="Henrissat B."/>
            <person name="Morin E."/>
            <person name="Kohler A."/>
            <person name="Barry K."/>
            <person name="LaButti K."/>
            <person name="Morin E."/>
            <person name="Salamov A."/>
            <person name="Lipzen A."/>
            <person name="Mereny Z."/>
            <person name="Hegedus B."/>
            <person name="Baldrian P."/>
            <person name="Stursova M."/>
            <person name="Weitz H."/>
            <person name="Taylor A."/>
            <person name="Grigoriev I.V."/>
            <person name="Nagy L.G."/>
            <person name="Martin F."/>
            <person name="Kauserud H."/>
        </authorList>
    </citation>
    <scope>NUCLEOTIDE SEQUENCE</scope>
    <source>
        <strain evidence="6">9284</strain>
    </source>
</reference>
<evidence type="ECO:0000256" key="3">
    <source>
        <dbReference type="ARBA" id="ARBA00022833"/>
    </source>
</evidence>
<dbReference type="Pfam" id="PF01753">
    <property type="entry name" value="zf-MYND"/>
    <property type="match status" value="1"/>
</dbReference>
<evidence type="ECO:0000256" key="1">
    <source>
        <dbReference type="ARBA" id="ARBA00022723"/>
    </source>
</evidence>
<organism evidence="6 7">
    <name type="scientific">Roridomyces roridus</name>
    <dbReference type="NCBI Taxonomy" id="1738132"/>
    <lineage>
        <taxon>Eukaryota</taxon>
        <taxon>Fungi</taxon>
        <taxon>Dikarya</taxon>
        <taxon>Basidiomycota</taxon>
        <taxon>Agaricomycotina</taxon>
        <taxon>Agaricomycetes</taxon>
        <taxon>Agaricomycetidae</taxon>
        <taxon>Agaricales</taxon>
        <taxon>Marasmiineae</taxon>
        <taxon>Mycenaceae</taxon>
        <taxon>Roridomyces</taxon>
    </lineage>
</organism>
<evidence type="ECO:0000313" key="7">
    <source>
        <dbReference type="Proteomes" id="UP001221142"/>
    </source>
</evidence>
<dbReference type="GO" id="GO:0008270">
    <property type="term" value="F:zinc ion binding"/>
    <property type="evidence" value="ECO:0007669"/>
    <property type="project" value="UniProtKB-KW"/>
</dbReference>
<accession>A0AAD7FNC9</accession>